<sequence>MGLNDEEWRQNKKRKKQAFMALQNLPYEIKIRKAEIRANEFYNEMVKRGLECHVSVGGLDSITLLIFLRNIGINVPAVSVSSLEDKSIQNIHDQLGIIKIAPYKSKVEILNEVGFPVISKKLAGRIETLQNPTENNKTVRHAIITGECGAQGHFAKNSRMQLPKKWLELFAGMENKEYGTHYKQAPFKISNQCCYFMKEKPCGDWGKKHNSYPYLGIMASEGGQREESLVDHGCNYYGKTVIRSAPFAISIRPQCPSARNLRRNKKGLYRETLYN</sequence>
<evidence type="ECO:0000313" key="1">
    <source>
        <dbReference type="EMBL" id="SHK39007.1"/>
    </source>
</evidence>
<dbReference type="EMBL" id="FRAD01000025">
    <property type="protein sequence ID" value="SHK39007.1"/>
    <property type="molecule type" value="Genomic_DNA"/>
</dbReference>
<gene>
    <name evidence="1" type="ORF">SAMN02745248_02436</name>
</gene>
<keyword evidence="2" id="KW-1185">Reference proteome</keyword>
<name>A0A1M6S3F7_9CLOT</name>
<dbReference type="STRING" id="1121331.SAMN02745248_02436"/>
<proteinExistence type="predicted"/>
<dbReference type="Proteomes" id="UP000183952">
    <property type="component" value="Unassembled WGS sequence"/>
</dbReference>
<dbReference type="AlphaFoldDB" id="A0A1M6S3F7"/>
<protein>
    <submittedName>
        <fullName evidence="1">Uncharacterized protein</fullName>
    </submittedName>
</protein>
<organism evidence="1 2">
    <name type="scientific">Hathewaya proteolytica DSM 3090</name>
    <dbReference type="NCBI Taxonomy" id="1121331"/>
    <lineage>
        <taxon>Bacteria</taxon>
        <taxon>Bacillati</taxon>
        <taxon>Bacillota</taxon>
        <taxon>Clostridia</taxon>
        <taxon>Eubacteriales</taxon>
        <taxon>Clostridiaceae</taxon>
        <taxon>Hathewaya</taxon>
    </lineage>
</organism>
<dbReference type="RefSeq" id="WP_242942385.1">
    <property type="nucleotide sequence ID" value="NZ_FRAD01000025.1"/>
</dbReference>
<reference evidence="1 2" key="1">
    <citation type="submission" date="2016-11" db="EMBL/GenBank/DDBJ databases">
        <authorList>
            <person name="Jaros S."/>
            <person name="Januszkiewicz K."/>
            <person name="Wedrychowicz H."/>
        </authorList>
    </citation>
    <scope>NUCLEOTIDE SEQUENCE [LARGE SCALE GENOMIC DNA]</scope>
    <source>
        <strain evidence="1 2">DSM 3090</strain>
    </source>
</reference>
<accession>A0A1M6S3F7</accession>
<evidence type="ECO:0000313" key="2">
    <source>
        <dbReference type="Proteomes" id="UP000183952"/>
    </source>
</evidence>